<dbReference type="EMBL" id="JAIQCV010000010">
    <property type="protein sequence ID" value="KAH1056374.1"/>
    <property type="molecule type" value="Genomic_DNA"/>
</dbReference>
<evidence type="ECO:0000313" key="1">
    <source>
        <dbReference type="EMBL" id="KAH1056374.1"/>
    </source>
</evidence>
<organism evidence="1 2">
    <name type="scientific">Gossypium stocksii</name>
    <dbReference type="NCBI Taxonomy" id="47602"/>
    <lineage>
        <taxon>Eukaryota</taxon>
        <taxon>Viridiplantae</taxon>
        <taxon>Streptophyta</taxon>
        <taxon>Embryophyta</taxon>
        <taxon>Tracheophyta</taxon>
        <taxon>Spermatophyta</taxon>
        <taxon>Magnoliopsida</taxon>
        <taxon>eudicotyledons</taxon>
        <taxon>Gunneridae</taxon>
        <taxon>Pentapetalae</taxon>
        <taxon>rosids</taxon>
        <taxon>malvids</taxon>
        <taxon>Malvales</taxon>
        <taxon>Malvaceae</taxon>
        <taxon>Malvoideae</taxon>
        <taxon>Gossypium</taxon>
    </lineage>
</organism>
<gene>
    <name evidence="1" type="ORF">J1N35_034439</name>
</gene>
<protein>
    <submittedName>
        <fullName evidence="1">Uncharacterized protein</fullName>
    </submittedName>
</protein>
<reference evidence="1 2" key="1">
    <citation type="journal article" date="2021" name="Plant Biotechnol. J.">
        <title>Multi-omics assisted identification of the key and species-specific regulatory components of drought-tolerant mechanisms in Gossypium stocksii.</title>
        <authorList>
            <person name="Yu D."/>
            <person name="Ke L."/>
            <person name="Zhang D."/>
            <person name="Wu Y."/>
            <person name="Sun Y."/>
            <person name="Mei J."/>
            <person name="Sun J."/>
            <person name="Sun Y."/>
        </authorList>
    </citation>
    <scope>NUCLEOTIDE SEQUENCE [LARGE SCALE GENOMIC DNA]</scope>
    <source>
        <strain evidence="2">cv. E1</strain>
        <tissue evidence="1">Leaf</tissue>
    </source>
</reference>
<dbReference type="AlphaFoldDB" id="A0A9D3UTX9"/>
<dbReference type="Proteomes" id="UP000828251">
    <property type="component" value="Unassembled WGS sequence"/>
</dbReference>
<dbReference type="OrthoDB" id="1435110at2759"/>
<sequence>MENALATLSLIDQEDEIKEAQRNDPIDEVEPNFCLVCFFFIVSVIHFPAVQSILANFWHPLKGIQLKLGHSDSFCEERDPSLVSKETSMEHDFEEAVLEGEEGKKALDKPWVKTTQH</sequence>
<keyword evidence="2" id="KW-1185">Reference proteome</keyword>
<evidence type="ECO:0000313" key="2">
    <source>
        <dbReference type="Proteomes" id="UP000828251"/>
    </source>
</evidence>
<name>A0A9D3UTX9_9ROSI</name>
<comment type="caution">
    <text evidence="1">The sequence shown here is derived from an EMBL/GenBank/DDBJ whole genome shotgun (WGS) entry which is preliminary data.</text>
</comment>
<accession>A0A9D3UTX9</accession>
<proteinExistence type="predicted"/>